<reference evidence="2" key="1">
    <citation type="submission" date="2023-02" db="EMBL/GenBank/DDBJ databases">
        <title>Actinomadura rubrobrunea NBRC 14622.</title>
        <authorList>
            <person name="Ichikawa N."/>
            <person name="Sato H."/>
            <person name="Tonouchi N."/>
        </authorList>
    </citation>
    <scope>NUCLEOTIDE SEQUENCE</scope>
    <source>
        <strain evidence="2">NBRC 14622</strain>
    </source>
</reference>
<gene>
    <name evidence="2" type="ORF">Arub01_28820</name>
</gene>
<proteinExistence type="predicted"/>
<protein>
    <submittedName>
        <fullName evidence="2">Uncharacterized protein</fullName>
    </submittedName>
</protein>
<evidence type="ECO:0000256" key="1">
    <source>
        <dbReference type="SAM" id="MobiDB-lite"/>
    </source>
</evidence>
<evidence type="ECO:0000313" key="3">
    <source>
        <dbReference type="Proteomes" id="UP001165124"/>
    </source>
</evidence>
<comment type="caution">
    <text evidence="2">The sequence shown here is derived from an EMBL/GenBank/DDBJ whole genome shotgun (WGS) entry which is preliminary data.</text>
</comment>
<dbReference type="Proteomes" id="UP001165124">
    <property type="component" value="Unassembled WGS sequence"/>
</dbReference>
<feature type="compositionally biased region" description="Low complexity" evidence="1">
    <location>
        <begin position="72"/>
        <end position="87"/>
    </location>
</feature>
<organism evidence="2 3">
    <name type="scientific">Actinomadura rubrobrunea</name>
    <dbReference type="NCBI Taxonomy" id="115335"/>
    <lineage>
        <taxon>Bacteria</taxon>
        <taxon>Bacillati</taxon>
        <taxon>Actinomycetota</taxon>
        <taxon>Actinomycetes</taxon>
        <taxon>Streptosporangiales</taxon>
        <taxon>Thermomonosporaceae</taxon>
        <taxon>Actinomadura</taxon>
    </lineage>
</organism>
<dbReference type="EMBL" id="BSRZ01000006">
    <property type="protein sequence ID" value="GLW64638.1"/>
    <property type="molecule type" value="Genomic_DNA"/>
</dbReference>
<name>A0A9W6UW52_9ACTN</name>
<sequence length="154" mass="16256">MIHFAGTWRVDGQPSLAVGGRMTRIGARASPYRLLSLPSHHSELAKPAADEGGDRRPAGVGEIDEDAAAACEEGTARLAAPARPAAPSHRSTRGRPRKGPAAANRLIPRPDRRRKAPQHHDGGVAALLRLHEVSVSRGSAAVAPMLWRALLAIA</sequence>
<dbReference type="AlphaFoldDB" id="A0A9W6UW52"/>
<accession>A0A9W6UW52</accession>
<keyword evidence="3" id="KW-1185">Reference proteome</keyword>
<evidence type="ECO:0000313" key="2">
    <source>
        <dbReference type="EMBL" id="GLW64638.1"/>
    </source>
</evidence>
<feature type="region of interest" description="Disordered" evidence="1">
    <location>
        <begin position="72"/>
        <end position="120"/>
    </location>
</feature>